<gene>
    <name evidence="1" type="ORF">METZ01_LOCUS206306</name>
</gene>
<dbReference type="AlphaFoldDB" id="A0A382ESZ7"/>
<dbReference type="EMBL" id="UINC01046002">
    <property type="protein sequence ID" value="SVB53452.1"/>
    <property type="molecule type" value="Genomic_DNA"/>
</dbReference>
<accession>A0A382ESZ7</accession>
<evidence type="ECO:0000313" key="1">
    <source>
        <dbReference type="EMBL" id="SVB53452.1"/>
    </source>
</evidence>
<protein>
    <submittedName>
        <fullName evidence="1">Uncharacterized protein</fullName>
    </submittedName>
</protein>
<organism evidence="1">
    <name type="scientific">marine metagenome</name>
    <dbReference type="NCBI Taxonomy" id="408172"/>
    <lineage>
        <taxon>unclassified sequences</taxon>
        <taxon>metagenomes</taxon>
        <taxon>ecological metagenomes</taxon>
    </lineage>
</organism>
<dbReference type="AntiFam" id="ANF00013">
    <property type="entry name" value="tRNA translation"/>
</dbReference>
<sequence>MGADLIIDTTAEVAQVVEHGTENAGVDSSSLSLGTIKTWTRSRGRNSIERKWLSGRAPPCQGGGREFKSRLPLQFLRLLQLDRPLLC</sequence>
<proteinExistence type="predicted"/>
<name>A0A382ESZ7_9ZZZZ</name>
<reference evidence="1" key="1">
    <citation type="submission" date="2018-05" db="EMBL/GenBank/DDBJ databases">
        <authorList>
            <person name="Lanie J.A."/>
            <person name="Ng W.-L."/>
            <person name="Kazmierczak K.M."/>
            <person name="Andrzejewski T.M."/>
            <person name="Davidsen T.M."/>
            <person name="Wayne K.J."/>
            <person name="Tettelin H."/>
            <person name="Glass J.I."/>
            <person name="Rusch D."/>
            <person name="Podicherti R."/>
            <person name="Tsui H.-C.T."/>
            <person name="Winkler M.E."/>
        </authorList>
    </citation>
    <scope>NUCLEOTIDE SEQUENCE</scope>
</reference>